<evidence type="ECO:0000256" key="7">
    <source>
        <dbReference type="ARBA" id="ARBA00023136"/>
    </source>
</evidence>
<keyword evidence="7 8" id="KW-0472">Membrane</keyword>
<keyword evidence="3" id="KW-0813">Transport</keyword>
<dbReference type="PANTHER" id="PTHR30413:SF8">
    <property type="entry name" value="TRANSPORT PERMEASE PROTEIN"/>
    <property type="match status" value="1"/>
</dbReference>
<feature type="transmembrane region" description="Helical" evidence="8">
    <location>
        <begin position="134"/>
        <end position="162"/>
    </location>
</feature>
<evidence type="ECO:0000313" key="10">
    <source>
        <dbReference type="EMBL" id="GAB47085.1"/>
    </source>
</evidence>
<evidence type="ECO:0000256" key="6">
    <source>
        <dbReference type="ARBA" id="ARBA00022989"/>
    </source>
</evidence>
<dbReference type="eggNOG" id="COG1682">
    <property type="taxonomic scope" value="Bacteria"/>
</dbReference>
<evidence type="ECO:0000256" key="8">
    <source>
        <dbReference type="SAM" id="Phobius"/>
    </source>
</evidence>
<feature type="transmembrane region" description="Helical" evidence="8">
    <location>
        <begin position="57"/>
        <end position="79"/>
    </location>
</feature>
<keyword evidence="6 8" id="KW-1133">Transmembrane helix</keyword>
<dbReference type="STRING" id="1089455.MOPEL_003_01100"/>
<sequence length="290" mass="32736">MTVVPPPTDADAPVYHRYEPHKAGMPPLRTYFAELWRRKEFAIETSKANMRAANTRTFFGTAWLIINPLLLAFVYYLLIDVLQNRLGKPFDPKAFAHLTGGLFVFYYFQGAVNTGANSVTGAGKVILNTAMPRLLLPIAAVRTGFFRFLPTLPVYFVFHILAGNPWNLATFVAAPIFLVLLTVFTTGLASFFAAAQVYFRDTASFLPYVMRIWLYSSPVLWTIDRIPERFRPLAWANPLYALIGGYNESLQEGIFPSPTIWLLAVAWALLAVVVGCSYFLMRERDFAVRL</sequence>
<keyword evidence="4" id="KW-1003">Cell membrane</keyword>
<dbReference type="GO" id="GO:0140359">
    <property type="term" value="F:ABC-type transporter activity"/>
    <property type="evidence" value="ECO:0007669"/>
    <property type="project" value="InterPro"/>
</dbReference>
<evidence type="ECO:0000256" key="2">
    <source>
        <dbReference type="ARBA" id="ARBA00007783"/>
    </source>
</evidence>
<protein>
    <submittedName>
        <fullName evidence="10">Putative ABC transporter permease protein</fullName>
    </submittedName>
</protein>
<feature type="domain" description="ABC-2 type transporter transmembrane" evidence="9">
    <location>
        <begin position="56"/>
        <end position="245"/>
    </location>
</feature>
<evidence type="ECO:0000259" key="9">
    <source>
        <dbReference type="Pfam" id="PF01061"/>
    </source>
</evidence>
<dbReference type="Pfam" id="PF01061">
    <property type="entry name" value="ABC2_membrane"/>
    <property type="match status" value="1"/>
</dbReference>
<dbReference type="EMBL" id="BAFE01000003">
    <property type="protein sequence ID" value="GAB47085.1"/>
    <property type="molecule type" value="Genomic_DNA"/>
</dbReference>
<dbReference type="PANTHER" id="PTHR30413">
    <property type="entry name" value="INNER MEMBRANE TRANSPORT PERMEASE"/>
    <property type="match status" value="1"/>
</dbReference>
<dbReference type="Proteomes" id="UP000004367">
    <property type="component" value="Unassembled WGS sequence"/>
</dbReference>
<accession>H5UMX7</accession>
<gene>
    <name evidence="10" type="ORF">MOPEL_003_01100</name>
</gene>
<proteinExistence type="inferred from homology"/>
<dbReference type="GO" id="GO:0015920">
    <property type="term" value="P:lipopolysaccharide transport"/>
    <property type="evidence" value="ECO:0007669"/>
    <property type="project" value="TreeGrafter"/>
</dbReference>
<evidence type="ECO:0000256" key="1">
    <source>
        <dbReference type="ARBA" id="ARBA00004429"/>
    </source>
</evidence>
<evidence type="ECO:0000256" key="4">
    <source>
        <dbReference type="ARBA" id="ARBA00022475"/>
    </source>
</evidence>
<dbReference type="InterPro" id="IPR013525">
    <property type="entry name" value="ABC2_TM"/>
</dbReference>
<comment type="subcellular location">
    <subcellularLocation>
        <location evidence="1">Cell inner membrane</location>
        <topology evidence="1">Multi-pass membrane protein</topology>
    </subcellularLocation>
</comment>
<evidence type="ECO:0000313" key="11">
    <source>
        <dbReference type="Proteomes" id="UP000004367"/>
    </source>
</evidence>
<feature type="transmembrane region" description="Helical" evidence="8">
    <location>
        <begin position="260"/>
        <end position="281"/>
    </location>
</feature>
<keyword evidence="11" id="KW-1185">Reference proteome</keyword>
<comment type="caution">
    <text evidence="10">The sequence shown here is derived from an EMBL/GenBank/DDBJ whole genome shotgun (WGS) entry which is preliminary data.</text>
</comment>
<evidence type="ECO:0000256" key="3">
    <source>
        <dbReference type="ARBA" id="ARBA00022448"/>
    </source>
</evidence>
<name>H5UMX7_9MICO</name>
<dbReference type="AlphaFoldDB" id="H5UMX7"/>
<feature type="transmembrane region" description="Helical" evidence="8">
    <location>
        <begin position="205"/>
        <end position="223"/>
    </location>
</feature>
<dbReference type="GO" id="GO:0005886">
    <property type="term" value="C:plasma membrane"/>
    <property type="evidence" value="ECO:0007669"/>
    <property type="project" value="UniProtKB-SubCell"/>
</dbReference>
<comment type="similarity">
    <text evidence="2">Belongs to the ABC-2 integral membrane protein family.</text>
</comment>
<organism evidence="10 11">
    <name type="scientific">Mobilicoccus pelagius NBRC 104925</name>
    <dbReference type="NCBI Taxonomy" id="1089455"/>
    <lineage>
        <taxon>Bacteria</taxon>
        <taxon>Bacillati</taxon>
        <taxon>Actinomycetota</taxon>
        <taxon>Actinomycetes</taxon>
        <taxon>Micrococcales</taxon>
        <taxon>Dermatophilaceae</taxon>
        <taxon>Mobilicoccus</taxon>
    </lineage>
</organism>
<evidence type="ECO:0000256" key="5">
    <source>
        <dbReference type="ARBA" id="ARBA00022692"/>
    </source>
</evidence>
<feature type="transmembrane region" description="Helical" evidence="8">
    <location>
        <begin position="94"/>
        <end position="113"/>
    </location>
</feature>
<feature type="transmembrane region" description="Helical" evidence="8">
    <location>
        <begin position="168"/>
        <end position="193"/>
    </location>
</feature>
<keyword evidence="5 8" id="KW-0812">Transmembrane</keyword>
<dbReference type="OrthoDB" id="4186295at2"/>
<reference evidence="10 11" key="1">
    <citation type="submission" date="2012-02" db="EMBL/GenBank/DDBJ databases">
        <title>Whole genome shotgun sequence of Mobilicoccus pelagius NBRC 104925.</title>
        <authorList>
            <person name="Yoshida Y."/>
            <person name="Hosoyama A."/>
            <person name="Tsuchikane K."/>
            <person name="Katsumata H."/>
            <person name="Yamazaki S."/>
            <person name="Fujita N."/>
        </authorList>
    </citation>
    <scope>NUCLEOTIDE SEQUENCE [LARGE SCALE GENOMIC DNA]</scope>
    <source>
        <strain evidence="10 11">NBRC 104925</strain>
    </source>
</reference>
<dbReference type="RefSeq" id="WP_009480983.1">
    <property type="nucleotide sequence ID" value="NZ_BAFE01000003.1"/>
</dbReference>